<protein>
    <submittedName>
        <fullName evidence="1">Uncharacterized protein</fullName>
    </submittedName>
</protein>
<keyword evidence="2" id="KW-1185">Reference proteome</keyword>
<reference evidence="2" key="1">
    <citation type="journal article" date="2019" name="Int. J. Syst. Evol. Microbiol.">
        <title>The Global Catalogue of Microorganisms (GCM) 10K type strain sequencing project: providing services to taxonomists for standard genome sequencing and annotation.</title>
        <authorList>
            <consortium name="The Broad Institute Genomics Platform"/>
            <consortium name="The Broad Institute Genome Sequencing Center for Infectious Disease"/>
            <person name="Wu L."/>
            <person name="Ma J."/>
        </authorList>
    </citation>
    <scope>NUCLEOTIDE SEQUENCE [LARGE SCALE GENOMIC DNA]</scope>
    <source>
        <strain evidence="2">CGMCC 1.15180</strain>
    </source>
</reference>
<sequence>MRGLAGLQRVDELKVRITYHGWCIQESDEALVPVPFPDEAAEGGFLTPFAGRLDFYSAGHTHTAAVSVEHWDAEPVPDARTVWEERGEAELVSGSGAVAVWSDGRDHELSLLAPGTWKVRAYCAGRAEVARVCEEDGVADGVETYLLQLWPAAA</sequence>
<dbReference type="EMBL" id="JBHSPX010000004">
    <property type="protein sequence ID" value="MFC6064343.1"/>
    <property type="molecule type" value="Genomic_DNA"/>
</dbReference>
<proteinExistence type="predicted"/>
<comment type="caution">
    <text evidence="1">The sequence shown here is derived from an EMBL/GenBank/DDBJ whole genome shotgun (WGS) entry which is preliminary data.</text>
</comment>
<evidence type="ECO:0000313" key="2">
    <source>
        <dbReference type="Proteomes" id="UP001596139"/>
    </source>
</evidence>
<accession>A0ABW1MM50</accession>
<gene>
    <name evidence="1" type="ORF">ACFP4F_17570</name>
</gene>
<dbReference type="Proteomes" id="UP001596139">
    <property type="component" value="Unassembled WGS sequence"/>
</dbReference>
<dbReference type="RefSeq" id="WP_107053996.1">
    <property type="nucleotide sequence ID" value="NZ_JBHSPX010000004.1"/>
</dbReference>
<evidence type="ECO:0000313" key="1">
    <source>
        <dbReference type="EMBL" id="MFC6064343.1"/>
    </source>
</evidence>
<name>A0ABW1MM50_9ACTN</name>
<organism evidence="1 2">
    <name type="scientific">Streptomyces ochraceiscleroticus</name>
    <dbReference type="NCBI Taxonomy" id="47761"/>
    <lineage>
        <taxon>Bacteria</taxon>
        <taxon>Bacillati</taxon>
        <taxon>Actinomycetota</taxon>
        <taxon>Actinomycetes</taxon>
        <taxon>Kitasatosporales</taxon>
        <taxon>Streptomycetaceae</taxon>
        <taxon>Streptomyces</taxon>
    </lineage>
</organism>